<accession>A0A9P8A6N7</accession>
<evidence type="ECO:0000313" key="1">
    <source>
        <dbReference type="EMBL" id="KAG9325323.1"/>
    </source>
</evidence>
<dbReference type="InterPro" id="IPR032675">
    <property type="entry name" value="LRR_dom_sf"/>
</dbReference>
<dbReference type="GO" id="GO:0019005">
    <property type="term" value="C:SCF ubiquitin ligase complex"/>
    <property type="evidence" value="ECO:0007669"/>
    <property type="project" value="TreeGrafter"/>
</dbReference>
<dbReference type="GO" id="GO:0031146">
    <property type="term" value="P:SCF-dependent proteasomal ubiquitin-dependent protein catabolic process"/>
    <property type="evidence" value="ECO:0007669"/>
    <property type="project" value="TreeGrafter"/>
</dbReference>
<evidence type="ECO:0008006" key="3">
    <source>
        <dbReference type="Google" id="ProtNLM"/>
    </source>
</evidence>
<dbReference type="EMBL" id="JAIFTL010000043">
    <property type="protein sequence ID" value="KAG9325323.1"/>
    <property type="molecule type" value="Genomic_DNA"/>
</dbReference>
<sequence>MRMSLTNAQSPFKIPELCSLIASHLTLYDFTQLCLVSKSFSRLFQPFLWSKIVLHGRADYRDRMLPRVNALKRYGHLVRRAELFSWCNRDVFSECEDDEDPEAILENDDLLLTETLLAQCGCNLTALKVVDYSSNGRIWGAVMERIRLNRALEGARLLNGIRVLDITLTHIAFKSVFQPLLAQPKRYSGAAALFTGVKELRLCGTEVIMDSAEELAWEEEVCYGSELDDVDEPPVISFQDLVTLFPSLHKLTLAHLNIDIDIDLDADGSEKGADARPSESGVATIDPPEDYQFHTLNFQESSIHAKQIGQILKRTHNVQSLKIGPSIFPMEDVEALLLSLPELTPCLTEYGQDGVHFSDWSTVLQGLPCLTRLYISTDTLVADDALGTLARSCPGLENLHLHYCQSLTYRGLHHILRSCKQLKSLKLPMTPVHWDIFGHDSEHCSCTAVPSSITTVPSPPSAFVPWACQDTLQDLLLTLMEDNPPECLFAARQRLQSLSHLHGLELRGQKISVAMLMDLEHSEGPPLTLYPALETLELGDFDPPLAIGTITKLARSMPKLKQASHRNHLDSTLHAWRLQELPTLI</sequence>
<name>A0A9P8A6N7_MORAP</name>
<evidence type="ECO:0000313" key="2">
    <source>
        <dbReference type="Proteomes" id="UP000717515"/>
    </source>
</evidence>
<organism evidence="1 2">
    <name type="scientific">Mortierella alpina</name>
    <name type="common">Oleaginous fungus</name>
    <name type="synonym">Mortierella renispora</name>
    <dbReference type="NCBI Taxonomy" id="64518"/>
    <lineage>
        <taxon>Eukaryota</taxon>
        <taxon>Fungi</taxon>
        <taxon>Fungi incertae sedis</taxon>
        <taxon>Mucoromycota</taxon>
        <taxon>Mortierellomycotina</taxon>
        <taxon>Mortierellomycetes</taxon>
        <taxon>Mortierellales</taxon>
        <taxon>Mortierellaceae</taxon>
        <taxon>Mortierella</taxon>
    </lineage>
</organism>
<dbReference type="SUPFAM" id="SSF52047">
    <property type="entry name" value="RNI-like"/>
    <property type="match status" value="1"/>
</dbReference>
<proteinExistence type="predicted"/>
<dbReference type="SUPFAM" id="SSF81383">
    <property type="entry name" value="F-box domain"/>
    <property type="match status" value="1"/>
</dbReference>
<dbReference type="InterPro" id="IPR036047">
    <property type="entry name" value="F-box-like_dom_sf"/>
</dbReference>
<protein>
    <recommendedName>
        <fullName evidence="3">F-box domain-containing protein</fullName>
    </recommendedName>
</protein>
<dbReference type="AlphaFoldDB" id="A0A9P8A6N7"/>
<reference evidence="1" key="1">
    <citation type="submission" date="2021-07" db="EMBL/GenBank/DDBJ databases">
        <title>Draft genome of Mortierella alpina, strain LL118, isolated from an aspen leaf litter sample.</title>
        <authorList>
            <person name="Yang S."/>
            <person name="Vinatzer B.A."/>
        </authorList>
    </citation>
    <scope>NUCLEOTIDE SEQUENCE</scope>
    <source>
        <strain evidence="1">LL118</strain>
    </source>
</reference>
<gene>
    <name evidence="1" type="ORF">KVV02_006963</name>
</gene>
<dbReference type="Gene3D" id="3.80.10.10">
    <property type="entry name" value="Ribonuclease Inhibitor"/>
    <property type="match status" value="1"/>
</dbReference>
<dbReference type="Proteomes" id="UP000717515">
    <property type="component" value="Unassembled WGS sequence"/>
</dbReference>
<comment type="caution">
    <text evidence="1">The sequence shown here is derived from an EMBL/GenBank/DDBJ whole genome shotgun (WGS) entry which is preliminary data.</text>
</comment>
<dbReference type="PANTHER" id="PTHR13318">
    <property type="entry name" value="PARTNER OF PAIRED, ISOFORM B-RELATED"/>
    <property type="match status" value="1"/>
</dbReference>